<evidence type="ECO:0000256" key="4">
    <source>
        <dbReference type="ARBA" id="ARBA00022475"/>
    </source>
</evidence>
<dbReference type="InterPro" id="IPR036097">
    <property type="entry name" value="HisK_dim/P_sf"/>
</dbReference>
<dbReference type="AlphaFoldDB" id="A0A1H9AJZ1"/>
<comment type="subcellular location">
    <subcellularLocation>
        <location evidence="2">Cell membrane</location>
        <topology evidence="2">Multi-pass membrane protein</topology>
    </subcellularLocation>
</comment>
<keyword evidence="5" id="KW-0597">Phosphoprotein</keyword>
<dbReference type="PANTHER" id="PTHR44936:SF10">
    <property type="entry name" value="SENSOR PROTEIN RSTB"/>
    <property type="match status" value="1"/>
</dbReference>
<evidence type="ECO:0000256" key="3">
    <source>
        <dbReference type="ARBA" id="ARBA00012438"/>
    </source>
</evidence>
<organism evidence="12 13">
    <name type="scientific">Hyunsoonleella jejuensis</name>
    <dbReference type="NCBI Taxonomy" id="419940"/>
    <lineage>
        <taxon>Bacteria</taxon>
        <taxon>Pseudomonadati</taxon>
        <taxon>Bacteroidota</taxon>
        <taxon>Flavobacteriia</taxon>
        <taxon>Flavobacteriales</taxon>
        <taxon>Flavobacteriaceae</taxon>
    </lineage>
</organism>
<feature type="transmembrane region" description="Helical" evidence="10">
    <location>
        <begin position="210"/>
        <end position="232"/>
    </location>
</feature>
<dbReference type="Gene3D" id="6.10.340.10">
    <property type="match status" value="1"/>
</dbReference>
<evidence type="ECO:0000256" key="8">
    <source>
        <dbReference type="ARBA" id="ARBA00022777"/>
    </source>
</evidence>
<evidence type="ECO:0000256" key="5">
    <source>
        <dbReference type="ARBA" id="ARBA00022553"/>
    </source>
</evidence>
<name>A0A1H9AJZ1_9FLAO</name>
<evidence type="ECO:0000256" key="1">
    <source>
        <dbReference type="ARBA" id="ARBA00000085"/>
    </source>
</evidence>
<keyword evidence="10" id="KW-0472">Membrane</keyword>
<keyword evidence="9" id="KW-0067">ATP-binding</keyword>
<feature type="domain" description="Histidine kinase" evidence="11">
    <location>
        <begin position="304"/>
        <end position="512"/>
    </location>
</feature>
<keyword evidence="6" id="KW-0808">Transferase</keyword>
<dbReference type="STRING" id="419940.SAMN05421824_0262"/>
<reference evidence="12 13" key="1">
    <citation type="submission" date="2016-10" db="EMBL/GenBank/DDBJ databases">
        <authorList>
            <person name="de Groot N.N."/>
        </authorList>
    </citation>
    <scope>NUCLEOTIDE SEQUENCE [LARGE SCALE GENOMIC DNA]</scope>
    <source>
        <strain evidence="12 13">DSM 21035</strain>
    </source>
</reference>
<feature type="transmembrane region" description="Helical" evidence="10">
    <location>
        <begin position="38"/>
        <end position="59"/>
    </location>
</feature>
<dbReference type="CDD" id="cd00082">
    <property type="entry name" value="HisKA"/>
    <property type="match status" value="1"/>
</dbReference>
<dbReference type="EC" id="2.7.13.3" evidence="3"/>
<keyword evidence="13" id="KW-1185">Reference proteome</keyword>
<dbReference type="Proteomes" id="UP000198999">
    <property type="component" value="Unassembled WGS sequence"/>
</dbReference>
<dbReference type="SMART" id="SM00388">
    <property type="entry name" value="HisKA"/>
    <property type="match status" value="1"/>
</dbReference>
<evidence type="ECO:0000256" key="7">
    <source>
        <dbReference type="ARBA" id="ARBA00022741"/>
    </source>
</evidence>
<evidence type="ECO:0000313" key="12">
    <source>
        <dbReference type="EMBL" id="SEP76807.1"/>
    </source>
</evidence>
<keyword evidence="8" id="KW-0418">Kinase</keyword>
<evidence type="ECO:0000256" key="10">
    <source>
        <dbReference type="SAM" id="Phobius"/>
    </source>
</evidence>
<evidence type="ECO:0000259" key="11">
    <source>
        <dbReference type="PROSITE" id="PS50109"/>
    </source>
</evidence>
<dbReference type="SUPFAM" id="SSF47384">
    <property type="entry name" value="Homodimeric domain of signal transducing histidine kinase"/>
    <property type="match status" value="1"/>
</dbReference>
<evidence type="ECO:0000256" key="9">
    <source>
        <dbReference type="ARBA" id="ARBA00022840"/>
    </source>
</evidence>
<keyword evidence="7" id="KW-0547">Nucleotide-binding</keyword>
<dbReference type="SUPFAM" id="SSF55874">
    <property type="entry name" value="ATPase domain of HSP90 chaperone/DNA topoisomerase II/histidine kinase"/>
    <property type="match status" value="1"/>
</dbReference>
<dbReference type="Gene3D" id="3.30.565.10">
    <property type="entry name" value="Histidine kinase-like ATPase, C-terminal domain"/>
    <property type="match status" value="1"/>
</dbReference>
<proteinExistence type="predicted"/>
<dbReference type="Gene3D" id="1.10.287.130">
    <property type="match status" value="1"/>
</dbReference>
<dbReference type="PRINTS" id="PR00344">
    <property type="entry name" value="BCTRLSENSOR"/>
</dbReference>
<dbReference type="SMART" id="SM00387">
    <property type="entry name" value="HATPase_c"/>
    <property type="match status" value="1"/>
</dbReference>
<dbReference type="PROSITE" id="PS50109">
    <property type="entry name" value="HIS_KIN"/>
    <property type="match status" value="1"/>
</dbReference>
<dbReference type="EMBL" id="FOFN01000001">
    <property type="protein sequence ID" value="SEP76807.1"/>
    <property type="molecule type" value="Genomic_DNA"/>
</dbReference>
<dbReference type="CDD" id="cd00075">
    <property type="entry name" value="HATPase"/>
    <property type="match status" value="1"/>
</dbReference>
<accession>A0A1H9AJZ1</accession>
<comment type="catalytic activity">
    <reaction evidence="1">
        <text>ATP + protein L-histidine = ADP + protein N-phospho-L-histidine.</text>
        <dbReference type="EC" id="2.7.13.3"/>
    </reaction>
</comment>
<dbReference type="GO" id="GO:0005524">
    <property type="term" value="F:ATP binding"/>
    <property type="evidence" value="ECO:0007669"/>
    <property type="project" value="UniProtKB-KW"/>
</dbReference>
<dbReference type="Pfam" id="PF02518">
    <property type="entry name" value="HATPase_c"/>
    <property type="match status" value="1"/>
</dbReference>
<dbReference type="InterPro" id="IPR036890">
    <property type="entry name" value="HATPase_C_sf"/>
</dbReference>
<dbReference type="InterPro" id="IPR050980">
    <property type="entry name" value="2C_sensor_his_kinase"/>
</dbReference>
<keyword evidence="10" id="KW-1133">Transmembrane helix</keyword>
<dbReference type="InterPro" id="IPR003594">
    <property type="entry name" value="HATPase_dom"/>
</dbReference>
<keyword evidence="10" id="KW-0812">Transmembrane</keyword>
<protein>
    <recommendedName>
        <fullName evidence="3">histidine kinase</fullName>
        <ecNumber evidence="3">2.7.13.3</ecNumber>
    </recommendedName>
</protein>
<evidence type="ECO:0000256" key="2">
    <source>
        <dbReference type="ARBA" id="ARBA00004651"/>
    </source>
</evidence>
<dbReference type="PANTHER" id="PTHR44936">
    <property type="entry name" value="SENSOR PROTEIN CREC"/>
    <property type="match status" value="1"/>
</dbReference>
<dbReference type="Pfam" id="PF00512">
    <property type="entry name" value="HisKA"/>
    <property type="match status" value="1"/>
</dbReference>
<sequence length="513" mass="58520">MVRLLLSLVHQHFQNNSLILPVGILQMKLKKLSLRTRIFIVMIVLVLIASVFIAAVAIYQYNEETTDYHTQRLERKEQNIKTHLKRVLNGRQNTWEVKTRNIPLIFKDEISNIADIHKLQINLYDLEGNLLITSKADLKPDEEDKSIEPHILEAIANTAAHRYVDKLTENGLTYQSSYFFIYDNKSKPLAILNLPYLERDDFLAKELNEFLGRLGIAYLFVLIIAIAIAFLLSKYITKSLKTISEKIIATRLEKRNEKIMIEDSSQEISTLIDSYNSMIDELEDSAIKLARSEREQAWREMAKQVAHEIKNPLTPMRLTVQNFQRKFDPNDENIHAKLEEYSKTLIQQIDTMSSIASAFSNFAKMPAQQNETLNVVNITKLALDIFNENYIIFTSDAEEIIAEFDRTQLIRVVTNLVKNGIQAIPKDKTPQVLVNVGQDDDNVIITVADNGAGISEENTNKIFEPKFTTKTSGMGLGLAMVKNIVENYKGTISFTTEADKGTVFKVVFPKDKS</sequence>
<dbReference type="GO" id="GO:0005886">
    <property type="term" value="C:plasma membrane"/>
    <property type="evidence" value="ECO:0007669"/>
    <property type="project" value="UniProtKB-SubCell"/>
</dbReference>
<dbReference type="InterPro" id="IPR005467">
    <property type="entry name" value="His_kinase_dom"/>
</dbReference>
<evidence type="ECO:0000313" key="13">
    <source>
        <dbReference type="Proteomes" id="UP000198999"/>
    </source>
</evidence>
<keyword evidence="4" id="KW-1003">Cell membrane</keyword>
<gene>
    <name evidence="12" type="ORF">SAMN05421824_0262</name>
</gene>
<dbReference type="InterPro" id="IPR003661">
    <property type="entry name" value="HisK_dim/P_dom"/>
</dbReference>
<dbReference type="InterPro" id="IPR004358">
    <property type="entry name" value="Sig_transdc_His_kin-like_C"/>
</dbReference>
<evidence type="ECO:0000256" key="6">
    <source>
        <dbReference type="ARBA" id="ARBA00022679"/>
    </source>
</evidence>
<dbReference type="GO" id="GO:0000155">
    <property type="term" value="F:phosphorelay sensor kinase activity"/>
    <property type="evidence" value="ECO:0007669"/>
    <property type="project" value="InterPro"/>
</dbReference>